<evidence type="ECO:0000256" key="2">
    <source>
        <dbReference type="ARBA" id="ARBA00022643"/>
    </source>
</evidence>
<keyword evidence="1" id="KW-0285">Flavoprotein</keyword>
<dbReference type="InterPro" id="IPR029039">
    <property type="entry name" value="Flavoprotein-like_sf"/>
</dbReference>
<dbReference type="SUPFAM" id="SSF52218">
    <property type="entry name" value="Flavoproteins"/>
    <property type="match status" value="1"/>
</dbReference>
<feature type="domain" description="NADPH-dependent FMN reductase-like" evidence="4">
    <location>
        <begin position="7"/>
        <end position="151"/>
    </location>
</feature>
<evidence type="ECO:0000313" key="5">
    <source>
        <dbReference type="EMBL" id="GIG21290.1"/>
    </source>
</evidence>
<evidence type="ECO:0000313" key="6">
    <source>
        <dbReference type="Proteomes" id="UP000632740"/>
    </source>
</evidence>
<dbReference type="InterPro" id="IPR051814">
    <property type="entry name" value="NAD(P)H-dep_FMN_reductase"/>
</dbReference>
<keyword evidence="6" id="KW-1185">Reference proteome</keyword>
<dbReference type="PANTHER" id="PTHR43408">
    <property type="entry name" value="FMN REDUCTASE (NADPH)"/>
    <property type="match status" value="1"/>
</dbReference>
<dbReference type="EMBL" id="BONK01000006">
    <property type="protein sequence ID" value="GIG21290.1"/>
    <property type="molecule type" value="Genomic_DNA"/>
</dbReference>
<dbReference type="Proteomes" id="UP000632740">
    <property type="component" value="Unassembled WGS sequence"/>
</dbReference>
<reference evidence="5" key="1">
    <citation type="submission" date="2021-01" db="EMBL/GenBank/DDBJ databases">
        <title>Whole genome shotgun sequence of Cellulomonas chitinilytica NBRC 110799.</title>
        <authorList>
            <person name="Komaki H."/>
            <person name="Tamura T."/>
        </authorList>
    </citation>
    <scope>NUCLEOTIDE SEQUENCE</scope>
    <source>
        <strain evidence="5">NBRC 110799</strain>
    </source>
</reference>
<dbReference type="GO" id="GO:0016491">
    <property type="term" value="F:oxidoreductase activity"/>
    <property type="evidence" value="ECO:0007669"/>
    <property type="project" value="UniProtKB-KW"/>
</dbReference>
<name>A0A919TZ40_9CELL</name>
<evidence type="ECO:0000256" key="3">
    <source>
        <dbReference type="ARBA" id="ARBA00023002"/>
    </source>
</evidence>
<accession>A0A919TZ40</accession>
<dbReference type="RefSeq" id="WP_203752587.1">
    <property type="nucleotide sequence ID" value="NZ_BONK01000006.1"/>
</dbReference>
<proteinExistence type="predicted"/>
<keyword evidence="3" id="KW-0560">Oxidoreductase</keyword>
<gene>
    <name evidence="5" type="ORF">Cch01nite_20140</name>
</gene>
<keyword evidence="2" id="KW-0288">FMN</keyword>
<dbReference type="PANTHER" id="PTHR43408:SF2">
    <property type="entry name" value="FMN REDUCTASE (NADPH)"/>
    <property type="match status" value="1"/>
</dbReference>
<dbReference type="AlphaFoldDB" id="A0A919TZ40"/>
<comment type="caution">
    <text evidence="5">The sequence shown here is derived from an EMBL/GenBank/DDBJ whole genome shotgun (WGS) entry which is preliminary data.</text>
</comment>
<dbReference type="Gene3D" id="3.40.50.360">
    <property type="match status" value="1"/>
</dbReference>
<dbReference type="InterPro" id="IPR005025">
    <property type="entry name" value="FMN_Rdtase-like_dom"/>
</dbReference>
<organism evidence="5 6">
    <name type="scientific">Cellulomonas chitinilytica</name>
    <dbReference type="NCBI Taxonomy" id="398759"/>
    <lineage>
        <taxon>Bacteria</taxon>
        <taxon>Bacillati</taxon>
        <taxon>Actinomycetota</taxon>
        <taxon>Actinomycetes</taxon>
        <taxon>Micrococcales</taxon>
        <taxon>Cellulomonadaceae</taxon>
        <taxon>Cellulomonas</taxon>
    </lineage>
</organism>
<evidence type="ECO:0000259" key="4">
    <source>
        <dbReference type="Pfam" id="PF03358"/>
    </source>
</evidence>
<sequence>MVHPHPSVVALVGNPRPGSRTRAAAEHLAQRLGPALAPVPLDEPVPFATVDLADLAPQLFAAERPAVDEALRLVAAADVLLVATPVYKASYTGLLKSFLDAYGPDGLAGVTAVPVVVSGNPAHALVGEVHLRPLLVELGATVPARSFTVTEADLADLDPAVDRWLDRAAEPLRRSLGGVATLAEVLR</sequence>
<evidence type="ECO:0000256" key="1">
    <source>
        <dbReference type="ARBA" id="ARBA00022630"/>
    </source>
</evidence>
<dbReference type="Pfam" id="PF03358">
    <property type="entry name" value="FMN_red"/>
    <property type="match status" value="1"/>
</dbReference>
<protein>
    <submittedName>
        <fullName evidence="5">FMN reductase</fullName>
    </submittedName>
</protein>